<dbReference type="InterPro" id="IPR016187">
    <property type="entry name" value="CTDL_fold"/>
</dbReference>
<dbReference type="PROSITE" id="PS50041">
    <property type="entry name" value="C_TYPE_LECTIN_2"/>
    <property type="match status" value="2"/>
</dbReference>
<dbReference type="InterPro" id="IPR016186">
    <property type="entry name" value="C-type_lectin-like/link_sf"/>
</dbReference>
<feature type="chain" id="PRO_5041941990" description="C-type lectin domain-containing protein" evidence="1">
    <location>
        <begin position="19"/>
        <end position="498"/>
    </location>
</feature>
<proteinExistence type="predicted"/>
<sequence>MISPTLVLFFLALGCVLSQQPHAPTTITNNGTTTTTTTNTQVTVNLEDLHTSIVVNQLAILKHIKDTSARLDGQESVSVLHDEVRRLQTNLASMHGDIVATLRGITATGNLPLPPQSTPNININCPDNGSHNLVELKELMLQLLSQNNQSQEIKQELMELKEFIVEEVNQIFAIPKNDYCIDEGKLYVNNNCSISVCQRNVLLPYQGSTAPNVDFSDLLAKYCVHLDKTHKTWEEARANCISLGGDLFVAGDYEGAREYLKKEGLSVWPWVGVKGKSWLDGQQVTDDEWDDDSPGTDDDSCSFLHGRGLEDSLSCSKGFSSLCVMGTNYQSHQLDQVTEDSQCTVEGKYYVNDNCSISVCQHNVLLLYQGSTAPNVNFSDLLAKDCVHLDRSSKTWEAARANCRNLGGDLFVAGDYEGAREYLKKEHESDEGLRYWPWVGVTGKSWLDGQQVTDDEWDDDSPGTDVDTCSFLHGRGLEDVSACSSSFTSLCVNGSYYW</sequence>
<dbReference type="Gene3D" id="3.10.100.10">
    <property type="entry name" value="Mannose-Binding Protein A, subunit A"/>
    <property type="match status" value="2"/>
</dbReference>
<protein>
    <recommendedName>
        <fullName evidence="2">C-type lectin domain-containing protein</fullName>
    </recommendedName>
</protein>
<dbReference type="SMART" id="SM00034">
    <property type="entry name" value="CLECT"/>
    <property type="match status" value="2"/>
</dbReference>
<accession>A0AAE1PNU0</accession>
<evidence type="ECO:0000256" key="1">
    <source>
        <dbReference type="SAM" id="SignalP"/>
    </source>
</evidence>
<dbReference type="SUPFAM" id="SSF56436">
    <property type="entry name" value="C-type lectin-like"/>
    <property type="match status" value="2"/>
</dbReference>
<evidence type="ECO:0000259" key="2">
    <source>
        <dbReference type="PROSITE" id="PS50041"/>
    </source>
</evidence>
<dbReference type="EMBL" id="JAWZYT010001447">
    <property type="protein sequence ID" value="KAK4312060.1"/>
    <property type="molecule type" value="Genomic_DNA"/>
</dbReference>
<organism evidence="3 4">
    <name type="scientific">Petrolisthes manimaculis</name>
    <dbReference type="NCBI Taxonomy" id="1843537"/>
    <lineage>
        <taxon>Eukaryota</taxon>
        <taxon>Metazoa</taxon>
        <taxon>Ecdysozoa</taxon>
        <taxon>Arthropoda</taxon>
        <taxon>Crustacea</taxon>
        <taxon>Multicrustacea</taxon>
        <taxon>Malacostraca</taxon>
        <taxon>Eumalacostraca</taxon>
        <taxon>Eucarida</taxon>
        <taxon>Decapoda</taxon>
        <taxon>Pleocyemata</taxon>
        <taxon>Anomura</taxon>
        <taxon>Galatheoidea</taxon>
        <taxon>Porcellanidae</taxon>
        <taxon>Petrolisthes</taxon>
    </lineage>
</organism>
<feature type="domain" description="C-type lectin" evidence="2">
    <location>
        <begin position="219"/>
        <end position="324"/>
    </location>
</feature>
<reference evidence="3" key="1">
    <citation type="submission" date="2023-11" db="EMBL/GenBank/DDBJ databases">
        <title>Genome assemblies of two species of porcelain crab, Petrolisthes cinctipes and Petrolisthes manimaculis (Anomura: Porcellanidae).</title>
        <authorList>
            <person name="Angst P."/>
        </authorList>
    </citation>
    <scope>NUCLEOTIDE SEQUENCE</scope>
    <source>
        <strain evidence="3">PB745_02</strain>
        <tissue evidence="3">Gill</tissue>
    </source>
</reference>
<comment type="caution">
    <text evidence="3">The sequence shown here is derived from an EMBL/GenBank/DDBJ whole genome shotgun (WGS) entry which is preliminary data.</text>
</comment>
<name>A0AAE1PNU0_9EUCA</name>
<dbReference type="InterPro" id="IPR001304">
    <property type="entry name" value="C-type_lectin-like"/>
</dbReference>
<dbReference type="CDD" id="cd00037">
    <property type="entry name" value="CLECT"/>
    <property type="match status" value="2"/>
</dbReference>
<feature type="signal peptide" evidence="1">
    <location>
        <begin position="1"/>
        <end position="18"/>
    </location>
</feature>
<keyword evidence="1" id="KW-0732">Signal</keyword>
<evidence type="ECO:0000313" key="3">
    <source>
        <dbReference type="EMBL" id="KAK4312060.1"/>
    </source>
</evidence>
<keyword evidence="4" id="KW-1185">Reference proteome</keyword>
<dbReference type="Proteomes" id="UP001292094">
    <property type="component" value="Unassembled WGS sequence"/>
</dbReference>
<evidence type="ECO:0000313" key="4">
    <source>
        <dbReference type="Proteomes" id="UP001292094"/>
    </source>
</evidence>
<gene>
    <name evidence="3" type="ORF">Pmani_016489</name>
</gene>
<feature type="domain" description="C-type lectin" evidence="2">
    <location>
        <begin position="382"/>
        <end position="492"/>
    </location>
</feature>
<dbReference type="AlphaFoldDB" id="A0AAE1PNU0"/>